<reference evidence="2" key="1">
    <citation type="journal article" date="2020" name="Stud. Mycol.">
        <title>101 Dothideomycetes genomes: a test case for predicting lifestyles and emergence of pathogens.</title>
        <authorList>
            <person name="Haridas S."/>
            <person name="Albert R."/>
            <person name="Binder M."/>
            <person name="Bloem J."/>
            <person name="Labutti K."/>
            <person name="Salamov A."/>
            <person name="Andreopoulos B."/>
            <person name="Baker S."/>
            <person name="Barry K."/>
            <person name="Bills G."/>
            <person name="Bluhm B."/>
            <person name="Cannon C."/>
            <person name="Castanera R."/>
            <person name="Culley D."/>
            <person name="Daum C."/>
            <person name="Ezra D."/>
            <person name="Gonzalez J."/>
            <person name="Henrissat B."/>
            <person name="Kuo A."/>
            <person name="Liang C."/>
            <person name="Lipzen A."/>
            <person name="Lutzoni F."/>
            <person name="Magnuson J."/>
            <person name="Mondo S."/>
            <person name="Nolan M."/>
            <person name="Ohm R."/>
            <person name="Pangilinan J."/>
            <person name="Park H.-J."/>
            <person name="Ramirez L."/>
            <person name="Alfaro M."/>
            <person name="Sun H."/>
            <person name="Tritt A."/>
            <person name="Yoshinaga Y."/>
            <person name="Zwiers L.-H."/>
            <person name="Turgeon B."/>
            <person name="Goodwin S."/>
            <person name="Spatafora J."/>
            <person name="Crous P."/>
            <person name="Grigoriev I."/>
        </authorList>
    </citation>
    <scope>NUCLEOTIDE SEQUENCE</scope>
    <source>
        <strain evidence="2">ATCC 36951</strain>
    </source>
</reference>
<keyword evidence="3" id="KW-1185">Reference proteome</keyword>
<name>A0A6A6C1V0_ZASCE</name>
<accession>A0A6A6C1V0</accession>
<evidence type="ECO:0000313" key="2">
    <source>
        <dbReference type="EMBL" id="KAF2160258.1"/>
    </source>
</evidence>
<dbReference type="RefSeq" id="XP_033661147.1">
    <property type="nucleotide sequence ID" value="XM_033809422.1"/>
</dbReference>
<gene>
    <name evidence="2" type="ORF">M409DRAFT_29347</name>
</gene>
<sequence>MSLPRQDSFFKIAIPDCGPQGVPPSPDGHVYDIKELAQPIETTTFTVDATSDIAKTWLAWLKNLGDENAAWVRELAITVRGGVEVRVRISPPLIRREVSRAKVEVSGDVQNQERLHGDLVKWLNRAVEDVREKRLLLHGGGEFSRKEIHKIAKVAFRVPAVCHELTMRYERGEGLGSGGEGEKNEESAIEDSDEEMDLGGLISACGGGGQKEKVEKKKKKPKSLAQVKKEAFINDDLAFREHARSCSTCECKWVDSLDGVSEVYAHRVARSGGRMNLVFAKCGTTIDVSCTTIAKATTTAAKETLPSNTRPQ</sequence>
<feature type="region of interest" description="Disordered" evidence="1">
    <location>
        <begin position="173"/>
        <end position="192"/>
    </location>
</feature>
<dbReference type="AlphaFoldDB" id="A0A6A6C1V0"/>
<dbReference type="EMBL" id="ML993628">
    <property type="protein sequence ID" value="KAF2160258.1"/>
    <property type="molecule type" value="Genomic_DNA"/>
</dbReference>
<evidence type="ECO:0000256" key="1">
    <source>
        <dbReference type="SAM" id="MobiDB-lite"/>
    </source>
</evidence>
<protein>
    <submittedName>
        <fullName evidence="2">Uncharacterized protein</fullName>
    </submittedName>
</protein>
<organism evidence="2 3">
    <name type="scientific">Zasmidium cellare ATCC 36951</name>
    <dbReference type="NCBI Taxonomy" id="1080233"/>
    <lineage>
        <taxon>Eukaryota</taxon>
        <taxon>Fungi</taxon>
        <taxon>Dikarya</taxon>
        <taxon>Ascomycota</taxon>
        <taxon>Pezizomycotina</taxon>
        <taxon>Dothideomycetes</taxon>
        <taxon>Dothideomycetidae</taxon>
        <taxon>Mycosphaerellales</taxon>
        <taxon>Mycosphaerellaceae</taxon>
        <taxon>Zasmidium</taxon>
    </lineage>
</organism>
<dbReference type="Proteomes" id="UP000799537">
    <property type="component" value="Unassembled WGS sequence"/>
</dbReference>
<dbReference type="GeneID" id="54562694"/>
<proteinExistence type="predicted"/>
<evidence type="ECO:0000313" key="3">
    <source>
        <dbReference type="Proteomes" id="UP000799537"/>
    </source>
</evidence>